<reference evidence="1 2" key="1">
    <citation type="submission" date="2021-06" db="EMBL/GenBank/DDBJ databases">
        <title>Caerostris darwini draft genome.</title>
        <authorList>
            <person name="Kono N."/>
            <person name="Arakawa K."/>
        </authorList>
    </citation>
    <scope>NUCLEOTIDE SEQUENCE [LARGE SCALE GENOMIC DNA]</scope>
</reference>
<evidence type="ECO:0000313" key="2">
    <source>
        <dbReference type="Proteomes" id="UP001054837"/>
    </source>
</evidence>
<dbReference type="Proteomes" id="UP001054837">
    <property type="component" value="Unassembled WGS sequence"/>
</dbReference>
<organism evidence="1 2">
    <name type="scientific">Caerostris darwini</name>
    <dbReference type="NCBI Taxonomy" id="1538125"/>
    <lineage>
        <taxon>Eukaryota</taxon>
        <taxon>Metazoa</taxon>
        <taxon>Ecdysozoa</taxon>
        <taxon>Arthropoda</taxon>
        <taxon>Chelicerata</taxon>
        <taxon>Arachnida</taxon>
        <taxon>Araneae</taxon>
        <taxon>Araneomorphae</taxon>
        <taxon>Entelegynae</taxon>
        <taxon>Araneoidea</taxon>
        <taxon>Araneidae</taxon>
        <taxon>Caerostris</taxon>
    </lineage>
</organism>
<keyword evidence="2" id="KW-1185">Reference proteome</keyword>
<dbReference type="EMBL" id="BPLQ01006978">
    <property type="protein sequence ID" value="GIY26845.1"/>
    <property type="molecule type" value="Genomic_DNA"/>
</dbReference>
<proteinExistence type="predicted"/>
<accession>A0AAV4RZH3</accession>
<protein>
    <submittedName>
        <fullName evidence="1">Uncharacterized protein</fullName>
    </submittedName>
</protein>
<gene>
    <name evidence="1" type="ORF">CDAR_480661</name>
</gene>
<sequence length="109" mass="12667">MLTSTLCKRLHKGGLHKGRAVICVPLTSCYRRQDYEEKADIARFGENLKPIIVHETSMKDIYTEKIHTDNSRIRTTYSRSVRELEKILLSTVFLQRVFSIKEIQLQGTL</sequence>
<evidence type="ECO:0000313" key="1">
    <source>
        <dbReference type="EMBL" id="GIY26845.1"/>
    </source>
</evidence>
<comment type="caution">
    <text evidence="1">The sequence shown here is derived from an EMBL/GenBank/DDBJ whole genome shotgun (WGS) entry which is preliminary data.</text>
</comment>
<name>A0AAV4RZH3_9ARAC</name>
<dbReference type="AlphaFoldDB" id="A0AAV4RZH3"/>